<name>A0AAX4HNG2_9BACT</name>
<dbReference type="KEGG" id="psti:SOO65_18720"/>
<feature type="signal peptide" evidence="1">
    <location>
        <begin position="1"/>
        <end position="17"/>
    </location>
</feature>
<dbReference type="RefSeq" id="WP_321394064.1">
    <property type="nucleotide sequence ID" value="NZ_CP139487.1"/>
</dbReference>
<feature type="chain" id="PRO_5043960144" evidence="1">
    <location>
        <begin position="18"/>
        <end position="174"/>
    </location>
</feature>
<protein>
    <submittedName>
        <fullName evidence="2">Uncharacterized protein</fullName>
    </submittedName>
</protein>
<accession>A0AAX4HNG2</accession>
<reference evidence="2 3" key="1">
    <citation type="submission" date="2023-11" db="EMBL/GenBank/DDBJ databases">
        <title>Peredibacter starrii A3.12.</title>
        <authorList>
            <person name="Mitchell R.J."/>
        </authorList>
    </citation>
    <scope>NUCLEOTIDE SEQUENCE [LARGE SCALE GENOMIC DNA]</scope>
    <source>
        <strain evidence="2 3">A3.12</strain>
    </source>
</reference>
<keyword evidence="1" id="KW-0732">Signal</keyword>
<organism evidence="2 3">
    <name type="scientific">Peredibacter starrii</name>
    <dbReference type="NCBI Taxonomy" id="28202"/>
    <lineage>
        <taxon>Bacteria</taxon>
        <taxon>Pseudomonadati</taxon>
        <taxon>Bdellovibrionota</taxon>
        <taxon>Bacteriovoracia</taxon>
        <taxon>Bacteriovoracales</taxon>
        <taxon>Bacteriovoracaceae</taxon>
        <taxon>Peredibacter</taxon>
    </lineage>
</organism>
<keyword evidence="3" id="KW-1185">Reference proteome</keyword>
<evidence type="ECO:0000313" key="3">
    <source>
        <dbReference type="Proteomes" id="UP001324634"/>
    </source>
</evidence>
<gene>
    <name evidence="2" type="ORF">SOO65_18720</name>
</gene>
<sequence length="174" mass="19685">MKTLAILTLFASTTLMAQTWTETFKLPEGMTHRARTAGYDCGIFTSKYVSAPETFKSRSIEFKQLAADKDLNKFLFEAVYPGTEGQQCIYGIYLDRNRATKTLDFTHSLVVTAEGMEEGCKETQSFLDTELASVAYEPSKRGIRYIAVQIIKDTPNDVCENGNVRVVFDRRYTE</sequence>
<dbReference type="Proteomes" id="UP001324634">
    <property type="component" value="Chromosome"/>
</dbReference>
<dbReference type="AlphaFoldDB" id="A0AAX4HNG2"/>
<dbReference type="EMBL" id="CP139487">
    <property type="protein sequence ID" value="WPU64730.1"/>
    <property type="molecule type" value="Genomic_DNA"/>
</dbReference>
<evidence type="ECO:0000313" key="2">
    <source>
        <dbReference type="EMBL" id="WPU64730.1"/>
    </source>
</evidence>
<evidence type="ECO:0000256" key="1">
    <source>
        <dbReference type="SAM" id="SignalP"/>
    </source>
</evidence>
<proteinExistence type="predicted"/>